<keyword evidence="11" id="KW-1185">Reference proteome</keyword>
<keyword evidence="7" id="KW-0687">Ribonucleoprotein</keyword>
<feature type="domain" description="Starch synthase catalytic" evidence="9">
    <location>
        <begin position="186"/>
        <end position="271"/>
    </location>
</feature>
<dbReference type="AlphaFoldDB" id="A0A7J7LKS0"/>
<evidence type="ECO:0000256" key="2">
    <source>
        <dbReference type="ARBA" id="ARBA00008434"/>
    </source>
</evidence>
<dbReference type="SUPFAM" id="SSF53756">
    <property type="entry name" value="UDP-Glycosyltransferase/glycogen phosphorylase"/>
    <property type="match status" value="1"/>
</dbReference>
<dbReference type="FunFam" id="4.10.860.130:FF:000001">
    <property type="entry name" value="40S ribosomal protein S13"/>
    <property type="match status" value="1"/>
</dbReference>
<evidence type="ECO:0000313" key="10">
    <source>
        <dbReference type="EMBL" id="KAF6143237.1"/>
    </source>
</evidence>
<name>A0A7J7LKS0_9MAGN</name>
<dbReference type="Gene3D" id="3.40.50.2000">
    <property type="entry name" value="Glycogen Phosphorylase B"/>
    <property type="match status" value="1"/>
</dbReference>
<protein>
    <recommendedName>
        <fullName evidence="9">Starch synthase catalytic domain-containing protein</fullName>
    </recommendedName>
</protein>
<dbReference type="GO" id="GO:0022627">
    <property type="term" value="C:cytosolic small ribosomal subunit"/>
    <property type="evidence" value="ECO:0007669"/>
    <property type="project" value="TreeGrafter"/>
</dbReference>
<evidence type="ECO:0000259" key="9">
    <source>
        <dbReference type="Pfam" id="PF08323"/>
    </source>
</evidence>
<evidence type="ECO:0000256" key="5">
    <source>
        <dbReference type="ARBA" id="ARBA00022922"/>
    </source>
</evidence>
<reference evidence="10 11" key="1">
    <citation type="journal article" date="2020" name="IScience">
        <title>Genome Sequencing of the Endangered Kingdonia uniflora (Circaeasteraceae, Ranunculales) Reveals Potential Mechanisms of Evolutionary Specialization.</title>
        <authorList>
            <person name="Sun Y."/>
            <person name="Deng T."/>
            <person name="Zhang A."/>
            <person name="Moore M.J."/>
            <person name="Landis J.B."/>
            <person name="Lin N."/>
            <person name="Zhang H."/>
            <person name="Zhang X."/>
            <person name="Huang J."/>
            <person name="Zhang X."/>
            <person name="Sun H."/>
            <person name="Wang H."/>
        </authorList>
    </citation>
    <scope>NUCLEOTIDE SEQUENCE [LARGE SCALE GENOMIC DNA]</scope>
    <source>
        <strain evidence="10">TB1705</strain>
        <tissue evidence="10">Leaf</tissue>
    </source>
</reference>
<dbReference type="UniPathway" id="UPA00152"/>
<dbReference type="Proteomes" id="UP000541444">
    <property type="component" value="Unassembled WGS sequence"/>
</dbReference>
<evidence type="ECO:0000256" key="8">
    <source>
        <dbReference type="SAM" id="MobiDB-lite"/>
    </source>
</evidence>
<dbReference type="Gene3D" id="1.10.287.10">
    <property type="entry name" value="S15/NS1, RNA-binding"/>
    <property type="match status" value="1"/>
</dbReference>
<keyword evidence="5" id="KW-0750">Starch biosynthesis</keyword>
<dbReference type="FunFam" id="1.10.287.10:FF:000003">
    <property type="entry name" value="40S ribosomal protein S13"/>
    <property type="match status" value="1"/>
</dbReference>
<dbReference type="InterPro" id="IPR009068">
    <property type="entry name" value="uS15_NS1_RNA-bd_sf"/>
</dbReference>
<gene>
    <name evidence="10" type="ORF">GIB67_039020</name>
</gene>
<dbReference type="InterPro" id="IPR023029">
    <property type="entry name" value="Ribosomal_uS15_arc_euk"/>
</dbReference>
<feature type="compositionally biased region" description="Basic and acidic residues" evidence="8">
    <location>
        <begin position="388"/>
        <end position="403"/>
    </location>
</feature>
<keyword evidence="3" id="KW-0328">Glycosyltransferase</keyword>
<evidence type="ECO:0000256" key="7">
    <source>
        <dbReference type="ARBA" id="ARBA00023274"/>
    </source>
</evidence>
<evidence type="ECO:0000256" key="4">
    <source>
        <dbReference type="ARBA" id="ARBA00022679"/>
    </source>
</evidence>
<evidence type="ECO:0000256" key="3">
    <source>
        <dbReference type="ARBA" id="ARBA00022676"/>
    </source>
</evidence>
<dbReference type="CDD" id="cd00353">
    <property type="entry name" value="Ribosomal_S15p_S13e"/>
    <property type="match status" value="1"/>
</dbReference>
<comment type="caution">
    <text evidence="10">The sequence shown here is derived from an EMBL/GenBank/DDBJ whole genome shotgun (WGS) entry which is preliminary data.</text>
</comment>
<sequence>MGSEDAIIKVENEEEMIKCEVEDGCNPEVKKPSDGVRVHETRRSYNVRTQNYARLRRLLDKLMKNHSWKETCGVLSVLLRGTRKEEYRVKNRDKYWAAIELDGPCQPTKIMPMYELWMTKNKWLLKESEQGYQDGNSDCFSLHIKYLTFPLWNIWEQFVKQARKSGFKTKSAGLSGVITCEGGMNLVFVVAEVGPWSKNRGLGDVLGGLPPAMAANGHRVMTVSPRYDQYKDAWDTHFSVEVWGKNASNVYGPMIGKDYTDNQLQFSLLCQVDENICKFAQKGLTPSQIGVILCDSHGFTQVKSVTVSKILRIIKSHGLAPEIPEDLYHLIKKAVAIKKHLEMNKKDKDSKFRLILVESRIHRRARYYKRTKKLPPTWKYEDEESDDDKFFQPKGEINKKSSDGADDINVDDEECSKFTIFVKQKN</sequence>
<organism evidence="10 11">
    <name type="scientific">Kingdonia uniflora</name>
    <dbReference type="NCBI Taxonomy" id="39325"/>
    <lineage>
        <taxon>Eukaryota</taxon>
        <taxon>Viridiplantae</taxon>
        <taxon>Streptophyta</taxon>
        <taxon>Embryophyta</taxon>
        <taxon>Tracheophyta</taxon>
        <taxon>Spermatophyta</taxon>
        <taxon>Magnoliopsida</taxon>
        <taxon>Ranunculales</taxon>
        <taxon>Circaeasteraceae</taxon>
        <taxon>Kingdonia</taxon>
    </lineage>
</organism>
<dbReference type="PANTHER" id="PTHR11885">
    <property type="entry name" value="RIBOSOMAL PROTEIN S15P/S13E"/>
    <property type="match status" value="1"/>
</dbReference>
<dbReference type="PANTHER" id="PTHR11885:SF6">
    <property type="entry name" value="SMALL RIBOSOMAL SUBUNIT PROTEIN US15"/>
    <property type="match status" value="1"/>
</dbReference>
<keyword evidence="4" id="KW-0808">Transferase</keyword>
<dbReference type="Pfam" id="PF00312">
    <property type="entry name" value="Ribosomal_S15"/>
    <property type="match status" value="1"/>
</dbReference>
<dbReference type="SUPFAM" id="SSF47060">
    <property type="entry name" value="S15/NS1 RNA-binding domain"/>
    <property type="match status" value="1"/>
</dbReference>
<evidence type="ECO:0000256" key="1">
    <source>
        <dbReference type="ARBA" id="ARBA00004727"/>
    </source>
</evidence>
<dbReference type="GO" id="GO:0070181">
    <property type="term" value="F:small ribosomal subunit rRNA binding"/>
    <property type="evidence" value="ECO:0007669"/>
    <property type="project" value="TreeGrafter"/>
</dbReference>
<dbReference type="InterPro" id="IPR013534">
    <property type="entry name" value="Starch_synth_cat_dom"/>
</dbReference>
<dbReference type="InterPro" id="IPR000589">
    <property type="entry name" value="Ribosomal_uS15"/>
</dbReference>
<dbReference type="Pfam" id="PF08323">
    <property type="entry name" value="Glyco_transf_5"/>
    <property type="match status" value="1"/>
</dbReference>
<evidence type="ECO:0000313" key="11">
    <source>
        <dbReference type="Proteomes" id="UP000541444"/>
    </source>
</evidence>
<dbReference type="SMART" id="SM01387">
    <property type="entry name" value="Ribosomal_S15"/>
    <property type="match status" value="1"/>
</dbReference>
<dbReference type="GO" id="GO:0006412">
    <property type="term" value="P:translation"/>
    <property type="evidence" value="ECO:0007669"/>
    <property type="project" value="InterPro"/>
</dbReference>
<evidence type="ECO:0000256" key="6">
    <source>
        <dbReference type="ARBA" id="ARBA00022980"/>
    </source>
</evidence>
<feature type="region of interest" description="Disordered" evidence="8">
    <location>
        <begin position="379"/>
        <end position="409"/>
    </location>
</feature>
<proteinExistence type="inferred from homology"/>
<dbReference type="GO" id="GO:0019252">
    <property type="term" value="P:starch biosynthetic process"/>
    <property type="evidence" value="ECO:0007669"/>
    <property type="project" value="UniProtKB-UniPathway"/>
</dbReference>
<comment type="pathway">
    <text evidence="1">Glycan biosynthesis; starch biosynthesis.</text>
</comment>
<accession>A0A7J7LKS0</accession>
<dbReference type="GO" id="GO:0003735">
    <property type="term" value="F:structural constituent of ribosome"/>
    <property type="evidence" value="ECO:0007669"/>
    <property type="project" value="InterPro"/>
</dbReference>
<dbReference type="OrthoDB" id="1899337at2759"/>
<dbReference type="Gene3D" id="4.10.860.130">
    <property type="match status" value="1"/>
</dbReference>
<dbReference type="GO" id="GO:0005730">
    <property type="term" value="C:nucleolus"/>
    <property type="evidence" value="ECO:0007669"/>
    <property type="project" value="TreeGrafter"/>
</dbReference>
<comment type="similarity">
    <text evidence="2">Belongs to the universal ribosomal protein uS15 family.</text>
</comment>
<keyword evidence="6" id="KW-0689">Ribosomal protein</keyword>
<dbReference type="EMBL" id="JACGCM010002208">
    <property type="protein sequence ID" value="KAF6143237.1"/>
    <property type="molecule type" value="Genomic_DNA"/>
</dbReference>
<dbReference type="GO" id="GO:0016757">
    <property type="term" value="F:glycosyltransferase activity"/>
    <property type="evidence" value="ECO:0007669"/>
    <property type="project" value="UniProtKB-KW"/>
</dbReference>